<dbReference type="EMBL" id="ML993584">
    <property type="protein sequence ID" value="KAF2170786.1"/>
    <property type="molecule type" value="Genomic_DNA"/>
</dbReference>
<protein>
    <submittedName>
        <fullName evidence="2">Uncharacterized protein</fullName>
    </submittedName>
</protein>
<accession>A0A6A6CZJ0</accession>
<proteinExistence type="predicted"/>
<evidence type="ECO:0000313" key="2">
    <source>
        <dbReference type="EMBL" id="KAF2170786.1"/>
    </source>
</evidence>
<name>A0A6A6CZJ0_ZASCE</name>
<keyword evidence="1" id="KW-0472">Membrane</keyword>
<dbReference type="RefSeq" id="XP_033671675.1">
    <property type="nucleotide sequence ID" value="XM_033804636.1"/>
</dbReference>
<reference evidence="2" key="1">
    <citation type="journal article" date="2020" name="Stud. Mycol.">
        <title>101 Dothideomycetes genomes: a test case for predicting lifestyles and emergence of pathogens.</title>
        <authorList>
            <person name="Haridas S."/>
            <person name="Albert R."/>
            <person name="Binder M."/>
            <person name="Bloem J."/>
            <person name="Labutti K."/>
            <person name="Salamov A."/>
            <person name="Andreopoulos B."/>
            <person name="Baker S."/>
            <person name="Barry K."/>
            <person name="Bills G."/>
            <person name="Bluhm B."/>
            <person name="Cannon C."/>
            <person name="Castanera R."/>
            <person name="Culley D."/>
            <person name="Daum C."/>
            <person name="Ezra D."/>
            <person name="Gonzalez J."/>
            <person name="Henrissat B."/>
            <person name="Kuo A."/>
            <person name="Liang C."/>
            <person name="Lipzen A."/>
            <person name="Lutzoni F."/>
            <person name="Magnuson J."/>
            <person name="Mondo S."/>
            <person name="Nolan M."/>
            <person name="Ohm R."/>
            <person name="Pangilinan J."/>
            <person name="Park H.-J."/>
            <person name="Ramirez L."/>
            <person name="Alfaro M."/>
            <person name="Sun H."/>
            <person name="Tritt A."/>
            <person name="Yoshinaga Y."/>
            <person name="Zwiers L.-H."/>
            <person name="Turgeon B."/>
            <person name="Goodwin S."/>
            <person name="Spatafora J."/>
            <person name="Crous P."/>
            <person name="Grigoriev I."/>
        </authorList>
    </citation>
    <scope>NUCLEOTIDE SEQUENCE</scope>
    <source>
        <strain evidence="2">ATCC 36951</strain>
    </source>
</reference>
<dbReference type="Proteomes" id="UP000799537">
    <property type="component" value="Unassembled WGS sequence"/>
</dbReference>
<dbReference type="AlphaFoldDB" id="A0A6A6CZJ0"/>
<feature type="transmembrane region" description="Helical" evidence="1">
    <location>
        <begin position="223"/>
        <end position="240"/>
    </location>
</feature>
<feature type="transmembrane region" description="Helical" evidence="1">
    <location>
        <begin position="252"/>
        <end position="278"/>
    </location>
</feature>
<organism evidence="2 3">
    <name type="scientific">Zasmidium cellare ATCC 36951</name>
    <dbReference type="NCBI Taxonomy" id="1080233"/>
    <lineage>
        <taxon>Eukaryota</taxon>
        <taxon>Fungi</taxon>
        <taxon>Dikarya</taxon>
        <taxon>Ascomycota</taxon>
        <taxon>Pezizomycotina</taxon>
        <taxon>Dothideomycetes</taxon>
        <taxon>Dothideomycetidae</taxon>
        <taxon>Mycosphaerellales</taxon>
        <taxon>Mycosphaerellaceae</taxon>
        <taxon>Zasmidium</taxon>
    </lineage>
</organism>
<keyword evidence="1" id="KW-1133">Transmembrane helix</keyword>
<keyword evidence="1" id="KW-0812">Transmembrane</keyword>
<dbReference type="OrthoDB" id="10482354at2759"/>
<keyword evidence="3" id="KW-1185">Reference proteome</keyword>
<sequence>MVPDLDDMLPPFPAFPFRGLKRALHTEHQLTVIHIWNLSTVCLPTGKQARIIRAQREPLQDSPSPVSHDLEYSFPFNRTVQPPTLCEPRRFQPSSHQANSALKAKFAAKNATSRERADQFFTMRTKTETATATVTRFAIDPPMATQPSIHIGSFNDAIQHVGAPAFGSTIMFLTTAIAVFLSTAAVTYLLLQSKGPLMKVYSGQKASSAQQSPEQDKKVALEYARMVTLCHVLVIFVLVVRTREGLVTLAPVAYEVCALILGIEAAVCVVAGAIWGVVKMVEYGEAGAKAKGA</sequence>
<feature type="transmembrane region" description="Helical" evidence="1">
    <location>
        <begin position="170"/>
        <end position="191"/>
    </location>
</feature>
<evidence type="ECO:0000313" key="3">
    <source>
        <dbReference type="Proteomes" id="UP000799537"/>
    </source>
</evidence>
<gene>
    <name evidence="2" type="ORF">M409DRAFT_18760</name>
</gene>
<dbReference type="GeneID" id="54557908"/>
<evidence type="ECO:0000256" key="1">
    <source>
        <dbReference type="SAM" id="Phobius"/>
    </source>
</evidence>